<dbReference type="GeneID" id="28828151"/>
<keyword evidence="3" id="KW-0732">Signal</keyword>
<proteinExistence type="predicted"/>
<feature type="chain" id="PRO_5008268037" evidence="3">
    <location>
        <begin position="21"/>
        <end position="408"/>
    </location>
</feature>
<dbReference type="CDD" id="cd12087">
    <property type="entry name" value="TM_EGFR-like"/>
    <property type="match status" value="1"/>
</dbReference>
<dbReference type="InParanoid" id="A0A194X9M1"/>
<dbReference type="OrthoDB" id="3562210at2759"/>
<dbReference type="AlphaFoldDB" id="A0A194X9M1"/>
<dbReference type="EMBL" id="KQ947415">
    <property type="protein sequence ID" value="KUJ16866.1"/>
    <property type="molecule type" value="Genomic_DNA"/>
</dbReference>
<keyword evidence="2" id="KW-0472">Membrane</keyword>
<feature type="signal peptide" evidence="3">
    <location>
        <begin position="1"/>
        <end position="20"/>
    </location>
</feature>
<dbReference type="RefSeq" id="XP_018071221.1">
    <property type="nucleotide sequence ID" value="XM_018218425.1"/>
</dbReference>
<evidence type="ECO:0000256" key="1">
    <source>
        <dbReference type="SAM" id="MobiDB-lite"/>
    </source>
</evidence>
<evidence type="ECO:0000313" key="4">
    <source>
        <dbReference type="EMBL" id="KUJ16866.1"/>
    </source>
</evidence>
<evidence type="ECO:0000256" key="3">
    <source>
        <dbReference type="SAM" id="SignalP"/>
    </source>
</evidence>
<organism evidence="4 5">
    <name type="scientific">Mollisia scopiformis</name>
    <name type="common">Conifer needle endophyte fungus</name>
    <name type="synonym">Phialocephala scopiformis</name>
    <dbReference type="NCBI Taxonomy" id="149040"/>
    <lineage>
        <taxon>Eukaryota</taxon>
        <taxon>Fungi</taxon>
        <taxon>Dikarya</taxon>
        <taxon>Ascomycota</taxon>
        <taxon>Pezizomycotina</taxon>
        <taxon>Leotiomycetes</taxon>
        <taxon>Helotiales</taxon>
        <taxon>Mollisiaceae</taxon>
        <taxon>Mollisia</taxon>
    </lineage>
</organism>
<keyword evidence="2" id="KW-1133">Transmembrane helix</keyword>
<evidence type="ECO:0000256" key="2">
    <source>
        <dbReference type="SAM" id="Phobius"/>
    </source>
</evidence>
<sequence>MAKCRLGILTLLFHVALVCAITWDAAPSTTFDASTLTTETLSQALSATPAPAVVINGTTYEPPNLCGYVEYSSGPHHNYSIFGCEATRIFGRYKVHLTYSGQTTTGHLPRYLGDDGVITYGTRIPKNTTSSSTSSAASTGSTDPFLVATLSSSVTDGTQPTGWGNGNWTACLNGSYCQTGKSRWVEAQIRTEIIAGSVIGGFMFLIAAGLLIWLFFAWRRLKKAKLKHESEPKDVRLQEMGRESVITSEASGSVGSSAIGSRRMSSRTVSISRDAVMRERDREEVRSPVSPVSEVGSAYMSRGTSTLEVYDEIYDDEDEHRGRPLEIPALVLSEAPENVPVEEIEEIYEAENTDGEGRLTVPVAEIPEAAKNAPADSPVEDPTEARVVPPLESETTTPVLEKTEPHAS</sequence>
<keyword evidence="5" id="KW-1185">Reference proteome</keyword>
<keyword evidence="2" id="KW-0812">Transmembrane</keyword>
<reference evidence="4 5" key="1">
    <citation type="submission" date="2015-10" db="EMBL/GenBank/DDBJ databases">
        <title>Full genome of DAOMC 229536 Phialocephala scopiformis, a fungal endophyte of spruce producing the potent anti-insectan compound rugulosin.</title>
        <authorList>
            <consortium name="DOE Joint Genome Institute"/>
            <person name="Walker A.K."/>
            <person name="Frasz S.L."/>
            <person name="Seifert K.A."/>
            <person name="Miller J.D."/>
            <person name="Mondo S.J."/>
            <person name="Labutti K."/>
            <person name="Lipzen A."/>
            <person name="Dockter R."/>
            <person name="Kennedy M."/>
            <person name="Grigoriev I.V."/>
            <person name="Spatafora J.W."/>
        </authorList>
    </citation>
    <scope>NUCLEOTIDE SEQUENCE [LARGE SCALE GENOMIC DNA]</scope>
    <source>
        <strain evidence="4 5">CBS 120377</strain>
    </source>
</reference>
<gene>
    <name evidence="4" type="ORF">LY89DRAFT_718601</name>
</gene>
<feature type="transmembrane region" description="Helical" evidence="2">
    <location>
        <begin position="193"/>
        <end position="218"/>
    </location>
</feature>
<dbReference type="KEGG" id="psco:LY89DRAFT_718601"/>
<dbReference type="Proteomes" id="UP000070700">
    <property type="component" value="Unassembled WGS sequence"/>
</dbReference>
<evidence type="ECO:0000313" key="5">
    <source>
        <dbReference type="Proteomes" id="UP000070700"/>
    </source>
</evidence>
<name>A0A194X9M1_MOLSC</name>
<protein>
    <submittedName>
        <fullName evidence="4">Uncharacterized protein</fullName>
    </submittedName>
</protein>
<feature type="region of interest" description="Disordered" evidence="1">
    <location>
        <begin position="366"/>
        <end position="408"/>
    </location>
</feature>
<accession>A0A194X9M1</accession>